<organism evidence="3 4">
    <name type="scientific">Duganella aquatilis</name>
    <dbReference type="NCBI Taxonomy" id="2666082"/>
    <lineage>
        <taxon>Bacteria</taxon>
        <taxon>Pseudomonadati</taxon>
        <taxon>Pseudomonadota</taxon>
        <taxon>Betaproteobacteria</taxon>
        <taxon>Burkholderiales</taxon>
        <taxon>Oxalobacteraceae</taxon>
        <taxon>Telluria group</taxon>
        <taxon>Duganella</taxon>
    </lineage>
</organism>
<dbReference type="RefSeq" id="WP_154356788.1">
    <property type="nucleotide sequence ID" value="NZ_WKJL01000003.1"/>
</dbReference>
<dbReference type="InterPro" id="IPR018541">
    <property type="entry name" value="Ftsk_gamma"/>
</dbReference>
<dbReference type="Gene3D" id="1.10.1220.10">
    <property type="entry name" value="Met repressor-like"/>
    <property type="match status" value="1"/>
</dbReference>
<gene>
    <name evidence="3" type="ORF">GJ698_06415</name>
</gene>
<feature type="domain" description="FtsK gamma" evidence="2">
    <location>
        <begin position="95"/>
        <end position="160"/>
    </location>
</feature>
<protein>
    <submittedName>
        <fullName evidence="3">Ribbon-helix-helix protein, CopG family</fullName>
    </submittedName>
</protein>
<evidence type="ECO:0000256" key="1">
    <source>
        <dbReference type="SAM" id="MobiDB-lite"/>
    </source>
</evidence>
<feature type="region of interest" description="Disordered" evidence="1">
    <location>
        <begin position="15"/>
        <end position="36"/>
    </location>
</feature>
<keyword evidence="4" id="KW-1185">Reference proteome</keyword>
<accession>A0A844D6H9</accession>
<dbReference type="Pfam" id="PF01402">
    <property type="entry name" value="RHH_1"/>
    <property type="match status" value="1"/>
</dbReference>
<dbReference type="SUPFAM" id="SSF46785">
    <property type="entry name" value="Winged helix' DNA-binding domain"/>
    <property type="match status" value="1"/>
</dbReference>
<dbReference type="Pfam" id="PF09397">
    <property type="entry name" value="FtsK_gamma"/>
    <property type="match status" value="1"/>
</dbReference>
<dbReference type="EMBL" id="WKJL01000003">
    <property type="protein sequence ID" value="MRW83726.1"/>
    <property type="molecule type" value="Genomic_DNA"/>
</dbReference>
<evidence type="ECO:0000313" key="3">
    <source>
        <dbReference type="EMBL" id="MRW83726.1"/>
    </source>
</evidence>
<dbReference type="InterPro" id="IPR036388">
    <property type="entry name" value="WH-like_DNA-bd_sf"/>
</dbReference>
<dbReference type="Proteomes" id="UP000439986">
    <property type="component" value="Unassembled WGS sequence"/>
</dbReference>
<comment type="caution">
    <text evidence="3">The sequence shown here is derived from an EMBL/GenBank/DDBJ whole genome shotgun (WGS) entry which is preliminary data.</text>
</comment>
<dbReference type="InterPro" id="IPR013321">
    <property type="entry name" value="Arc_rbn_hlx_hlx"/>
</dbReference>
<dbReference type="InterPro" id="IPR036390">
    <property type="entry name" value="WH_DNA-bd_sf"/>
</dbReference>
<dbReference type="AlphaFoldDB" id="A0A844D6H9"/>
<dbReference type="CDD" id="cd22231">
    <property type="entry name" value="RHH_NikR_HicB-like"/>
    <property type="match status" value="1"/>
</dbReference>
<evidence type="ECO:0000313" key="4">
    <source>
        <dbReference type="Proteomes" id="UP000439986"/>
    </source>
</evidence>
<dbReference type="Gene3D" id="1.10.10.10">
    <property type="entry name" value="Winged helix-like DNA-binding domain superfamily/Winged helix DNA-binding domain"/>
    <property type="match status" value="1"/>
</dbReference>
<name>A0A844D6H9_9BURK</name>
<evidence type="ECO:0000259" key="2">
    <source>
        <dbReference type="SMART" id="SM00843"/>
    </source>
</evidence>
<dbReference type="InterPro" id="IPR002145">
    <property type="entry name" value="CopG"/>
</dbReference>
<dbReference type="GO" id="GO:0006355">
    <property type="term" value="P:regulation of DNA-templated transcription"/>
    <property type="evidence" value="ECO:0007669"/>
    <property type="project" value="InterPro"/>
</dbReference>
<reference evidence="3 4" key="1">
    <citation type="submission" date="2019-11" db="EMBL/GenBank/DDBJ databases">
        <title>Novel species isolated from a subtropical stream in China.</title>
        <authorList>
            <person name="Lu H."/>
        </authorList>
    </citation>
    <scope>NUCLEOTIDE SEQUENCE [LARGE SCALE GENOMIC DNA]</scope>
    <source>
        <strain evidence="3 4">FT26W</strain>
    </source>
</reference>
<dbReference type="SMART" id="SM00843">
    <property type="entry name" value="Ftsk_gamma"/>
    <property type="match status" value="1"/>
</dbReference>
<proteinExistence type="predicted"/>
<sequence>MTAYTFDLPPYDPFYDQPSPAPELSPANFDLPQPASCADTATTQTITLRMPKDLLNRVDNLARQEDISRSQCMRRITSFVVDAIRSDPETIAEYGAVAEHLYEHAKQLINQEQHVSVSLLQRHLKLDYHMALLLMDELERTGFVTPPDHEGRRTTMLQHLIKLAAADRAAPAGPNQSWLDRKP</sequence>